<gene>
    <name evidence="2" type="ordered locus">Phep_3897</name>
</gene>
<sequence>MILMYHKVDLESPTMWWVTADGFYRQMFELQNRKAVYLDDYDPEDPDQVVITFDGVYKNVLTYAAPILHKFSYPFELFVTSDYIGKTNEFDSVEPQADFASVDDLQILQKMGGRIQWHTKSHPDLKATYDEDLIHQELTVPDELIPFEKHGLKWFAYPYGNFNDKVVAEVSKRFKGAVSCHQGSDTNIYTLNRVTVTQKHRFSDQTISCIIPCYNYGHFLAEAIESVLRQTIPADEIIIADDCSTDMTAEISLFFQKKHPDRIKYIKNPENLGIIRNFNKAVSLSTGSYLVFLGADNRFQSNYIEECAGILHQHACVGIAYTDFLFFGSRAKKMYTDSKKEYQSTVHNGFFKIQFPEAEDIDVAERLKHENFIHGSSMFRRICYEQVGGYQSNPTVPEDYNLFFSIVKSGYQIKKANKTVLHYRQHSPDQANHVFGAQVLVNIYMIKIKELETELRFLRKYKIVQAISFAFRIKNNTRKLIRYSNQHGMGKTIRKVFSRLF</sequence>
<proteinExistence type="predicted"/>
<dbReference type="InterPro" id="IPR011330">
    <property type="entry name" value="Glyco_hydro/deAcase_b/a-brl"/>
</dbReference>
<dbReference type="PROSITE" id="PS51677">
    <property type="entry name" value="NODB"/>
    <property type="match status" value="1"/>
</dbReference>
<evidence type="ECO:0000313" key="2">
    <source>
        <dbReference type="EMBL" id="ACU06088.1"/>
    </source>
</evidence>
<dbReference type="InterPro" id="IPR002509">
    <property type="entry name" value="NODB_dom"/>
</dbReference>
<dbReference type="CDD" id="cd10918">
    <property type="entry name" value="CE4_NodB_like_5s_6s"/>
    <property type="match status" value="1"/>
</dbReference>
<dbReference type="AlphaFoldDB" id="C6XVL3"/>
<organism evidence="2 3">
    <name type="scientific">Pedobacter heparinus (strain ATCC 13125 / DSM 2366 / CIP 104194 / JCM 7457 / NBRC 12017 / NCIMB 9290 / NRRL B-14731 / HIM 762-3)</name>
    <dbReference type="NCBI Taxonomy" id="485917"/>
    <lineage>
        <taxon>Bacteria</taxon>
        <taxon>Pseudomonadati</taxon>
        <taxon>Bacteroidota</taxon>
        <taxon>Sphingobacteriia</taxon>
        <taxon>Sphingobacteriales</taxon>
        <taxon>Sphingobacteriaceae</taxon>
        <taxon>Pedobacter</taxon>
    </lineage>
</organism>
<dbReference type="PANTHER" id="PTHR43685:SF2">
    <property type="entry name" value="GLYCOSYLTRANSFERASE 2-LIKE DOMAIN-CONTAINING PROTEIN"/>
    <property type="match status" value="1"/>
</dbReference>
<evidence type="ECO:0000313" key="3">
    <source>
        <dbReference type="Proteomes" id="UP000000852"/>
    </source>
</evidence>
<reference evidence="2 3" key="1">
    <citation type="journal article" date="2009" name="Stand. Genomic Sci.">
        <title>Complete genome sequence of Pedobacter heparinus type strain (HIM 762-3).</title>
        <authorList>
            <person name="Han C."/>
            <person name="Spring S."/>
            <person name="Lapidus A."/>
            <person name="Del Rio T.G."/>
            <person name="Tice H."/>
            <person name="Copeland A."/>
            <person name="Cheng J.F."/>
            <person name="Lucas S."/>
            <person name="Chen F."/>
            <person name="Nolan M."/>
            <person name="Bruce D."/>
            <person name="Goodwin L."/>
            <person name="Pitluck S."/>
            <person name="Ivanova N."/>
            <person name="Mavromatis K."/>
            <person name="Mikhailova N."/>
            <person name="Pati A."/>
            <person name="Chen A."/>
            <person name="Palaniappan K."/>
            <person name="Land M."/>
            <person name="Hauser L."/>
            <person name="Chang Y.J."/>
            <person name="Jeffries C.C."/>
            <person name="Saunders E."/>
            <person name="Chertkov O."/>
            <person name="Brettin T."/>
            <person name="Goker M."/>
            <person name="Rohde M."/>
            <person name="Bristow J."/>
            <person name="Eisen J.A."/>
            <person name="Markowitz V."/>
            <person name="Hugenholtz P."/>
            <person name="Kyrpides N.C."/>
            <person name="Klenk H.P."/>
            <person name="Detter J.C."/>
        </authorList>
    </citation>
    <scope>NUCLEOTIDE SEQUENCE [LARGE SCALE GENOMIC DNA]</scope>
    <source>
        <strain evidence="3">ATCC 13125 / DSM 2366 / CIP 104194 / JCM 7457 / NBRC 12017 / NCIMB 9290 / NRRL B-14731 / HIM 762-3</strain>
    </source>
</reference>
<dbReference type="Pfam" id="PF00535">
    <property type="entry name" value="Glycos_transf_2"/>
    <property type="match status" value="1"/>
</dbReference>
<dbReference type="GO" id="GO:0005975">
    <property type="term" value="P:carbohydrate metabolic process"/>
    <property type="evidence" value="ECO:0007669"/>
    <property type="project" value="InterPro"/>
</dbReference>
<dbReference type="eggNOG" id="COG0726">
    <property type="taxonomic scope" value="Bacteria"/>
</dbReference>
<dbReference type="eggNOG" id="COG1216">
    <property type="taxonomic scope" value="Bacteria"/>
</dbReference>
<dbReference type="InterPro" id="IPR001173">
    <property type="entry name" value="Glyco_trans_2-like"/>
</dbReference>
<dbReference type="SUPFAM" id="SSF53448">
    <property type="entry name" value="Nucleotide-diphospho-sugar transferases"/>
    <property type="match status" value="1"/>
</dbReference>
<name>C6XVL3_PEDHD</name>
<evidence type="ECO:0000259" key="1">
    <source>
        <dbReference type="PROSITE" id="PS51677"/>
    </source>
</evidence>
<dbReference type="GO" id="GO:0016740">
    <property type="term" value="F:transferase activity"/>
    <property type="evidence" value="ECO:0007669"/>
    <property type="project" value="UniProtKB-KW"/>
</dbReference>
<dbReference type="STRING" id="485917.Phep_3897"/>
<dbReference type="Gene3D" id="3.20.20.370">
    <property type="entry name" value="Glycoside hydrolase/deacetylase"/>
    <property type="match status" value="1"/>
</dbReference>
<dbReference type="HOGENOM" id="CLU_543857_0_0_10"/>
<dbReference type="Pfam" id="PF01522">
    <property type="entry name" value="Polysacc_deac_1"/>
    <property type="match status" value="1"/>
</dbReference>
<dbReference type="InterPro" id="IPR029044">
    <property type="entry name" value="Nucleotide-diphossugar_trans"/>
</dbReference>
<dbReference type="Proteomes" id="UP000000852">
    <property type="component" value="Chromosome"/>
</dbReference>
<dbReference type="InterPro" id="IPR050834">
    <property type="entry name" value="Glycosyltransf_2"/>
</dbReference>
<keyword evidence="3" id="KW-1185">Reference proteome</keyword>
<dbReference type="SUPFAM" id="SSF88713">
    <property type="entry name" value="Glycoside hydrolase/deacetylase"/>
    <property type="match status" value="1"/>
</dbReference>
<dbReference type="CAZy" id="GT2">
    <property type="family name" value="Glycosyltransferase Family 2"/>
</dbReference>
<dbReference type="KEGG" id="phe:Phep_3897"/>
<dbReference type="EMBL" id="CP001681">
    <property type="protein sequence ID" value="ACU06088.1"/>
    <property type="molecule type" value="Genomic_DNA"/>
</dbReference>
<accession>C6XVL3</accession>
<feature type="domain" description="NodB homology" evidence="1">
    <location>
        <begin position="47"/>
        <end position="275"/>
    </location>
</feature>
<keyword evidence="2" id="KW-0808">Transferase</keyword>
<dbReference type="GO" id="GO:0016810">
    <property type="term" value="F:hydrolase activity, acting on carbon-nitrogen (but not peptide) bonds"/>
    <property type="evidence" value="ECO:0007669"/>
    <property type="project" value="InterPro"/>
</dbReference>
<dbReference type="CDD" id="cd00761">
    <property type="entry name" value="Glyco_tranf_GTA_type"/>
    <property type="match status" value="1"/>
</dbReference>
<dbReference type="PANTHER" id="PTHR43685">
    <property type="entry name" value="GLYCOSYLTRANSFERASE"/>
    <property type="match status" value="1"/>
</dbReference>
<dbReference type="Gene3D" id="3.90.550.10">
    <property type="entry name" value="Spore Coat Polysaccharide Biosynthesis Protein SpsA, Chain A"/>
    <property type="match status" value="1"/>
</dbReference>
<protein>
    <submittedName>
        <fullName evidence="2">Glycosyl transferase family 2</fullName>
    </submittedName>
</protein>